<protein>
    <submittedName>
        <fullName evidence="2">Uncharacterized protein</fullName>
    </submittedName>
</protein>
<dbReference type="PATRIC" id="fig|1379870.5.peg.5422"/>
<name>A0A0E3V9H5_9BACT</name>
<dbReference type="KEGG" id="srd:SD10_25055"/>
<accession>A0A0E3V9H5</accession>
<sequence>MIERLLHFFERYPIDLISHLSSCLPIAVGLVRFQSMKLSVKYVWWLFVFFFVKDTYSLIHMFFIPNTLYIQNLEVIAEAVIVGVIYFYEFEKPIQKRIILLLTVIVTFVSIYSYSSTDVSSVSLSVFRFFLIILSLSYFNNVLSDMRVSKITKHSLFWFSSGLLIYSTGTFFIMLFSEYWYRGVDKVSAEVFDKYWNASQLLFVIFCLFSSVGLWFSKYDKENFI</sequence>
<keyword evidence="1" id="KW-0472">Membrane</keyword>
<gene>
    <name evidence="2" type="ORF">SD10_25055</name>
</gene>
<keyword evidence="1" id="KW-1133">Transmembrane helix</keyword>
<dbReference type="EMBL" id="CP010429">
    <property type="protein sequence ID" value="AKD57672.1"/>
    <property type="molecule type" value="Genomic_DNA"/>
</dbReference>
<dbReference type="HOGENOM" id="CLU_1229252_0_0_10"/>
<keyword evidence="1" id="KW-0812">Transmembrane</keyword>
<evidence type="ECO:0000256" key="1">
    <source>
        <dbReference type="SAM" id="Phobius"/>
    </source>
</evidence>
<feature type="transmembrane region" description="Helical" evidence="1">
    <location>
        <begin position="155"/>
        <end position="176"/>
    </location>
</feature>
<feature type="transmembrane region" description="Helical" evidence="1">
    <location>
        <begin position="97"/>
        <end position="114"/>
    </location>
</feature>
<feature type="transmembrane region" description="Helical" evidence="1">
    <location>
        <begin position="69"/>
        <end position="88"/>
    </location>
</feature>
<dbReference type="STRING" id="1379870.SD10_25055"/>
<dbReference type="AlphaFoldDB" id="A0A0E3V9H5"/>
<feature type="transmembrane region" description="Helical" evidence="1">
    <location>
        <begin position="126"/>
        <end position="143"/>
    </location>
</feature>
<proteinExistence type="predicted"/>
<evidence type="ECO:0000313" key="2">
    <source>
        <dbReference type="EMBL" id="AKD57672.1"/>
    </source>
</evidence>
<feature type="transmembrane region" description="Helical" evidence="1">
    <location>
        <begin position="43"/>
        <end position="63"/>
    </location>
</feature>
<dbReference type="Proteomes" id="UP000033054">
    <property type="component" value="Chromosome"/>
</dbReference>
<feature type="transmembrane region" description="Helical" evidence="1">
    <location>
        <begin position="196"/>
        <end position="216"/>
    </location>
</feature>
<evidence type="ECO:0000313" key="3">
    <source>
        <dbReference type="Proteomes" id="UP000033054"/>
    </source>
</evidence>
<organism evidence="2 3">
    <name type="scientific">Spirosoma radiotolerans</name>
    <dbReference type="NCBI Taxonomy" id="1379870"/>
    <lineage>
        <taxon>Bacteria</taxon>
        <taxon>Pseudomonadati</taxon>
        <taxon>Bacteroidota</taxon>
        <taxon>Cytophagia</taxon>
        <taxon>Cytophagales</taxon>
        <taxon>Cytophagaceae</taxon>
        <taxon>Spirosoma</taxon>
    </lineage>
</organism>
<reference evidence="2 3" key="1">
    <citation type="journal article" date="2014" name="Curr. Microbiol.">
        <title>Spirosoma radiotolerans sp. nov., a gamma-radiation-resistant bacterium isolated from gamma ray-irradiated soil.</title>
        <authorList>
            <person name="Lee J.J."/>
            <person name="Srinivasan S."/>
            <person name="Lim S."/>
            <person name="Joe M."/>
            <person name="Im S."/>
            <person name="Bae S.I."/>
            <person name="Park K.R."/>
            <person name="Han J.H."/>
            <person name="Park S.H."/>
            <person name="Joo B.M."/>
            <person name="Park S.J."/>
            <person name="Kim M.K."/>
        </authorList>
    </citation>
    <scope>NUCLEOTIDE SEQUENCE [LARGE SCALE GENOMIC DNA]</scope>
    <source>
        <strain evidence="2 3">DG5A</strain>
    </source>
</reference>
<keyword evidence="3" id="KW-1185">Reference proteome</keyword>